<dbReference type="GO" id="GO:0003824">
    <property type="term" value="F:catalytic activity"/>
    <property type="evidence" value="ECO:0007669"/>
    <property type="project" value="InterPro"/>
</dbReference>
<feature type="transmembrane region" description="Helical" evidence="1">
    <location>
        <begin position="16"/>
        <end position="37"/>
    </location>
</feature>
<proteinExistence type="predicted"/>
<dbReference type="RefSeq" id="WP_161861319.1">
    <property type="nucleotide sequence ID" value="NZ_CP046620.1"/>
</dbReference>
<sequence length="305" mass="32024">MRQGAGAGMITGLRRLALLLAIGGTCAVLAGMGGWLHPAGDSLAAFRVQLLMGLVALSGIGVLLRARAAVAVAMAAALVAVAASWVTWWPMEVPQSVDLRLYSQNLRFTNAEAAAVVGGVRAFDADVVILQEVSETTLPVFEMLSSGYDVAELCAFGTVGGVAVLSRLPLAGPALCERGQGFLLVPLQTSAGPFSFGSAHLPWPWPHQQARQAAKVAGVVAGQEGRMIIAGDFNMVPWGASVQRIARASRTRVVPGLRLSFRRPDLWPGLPLDHVLVPEGVRARSQLLGAFGSDHLAVGTELELR</sequence>
<reference evidence="3 4" key="1">
    <citation type="submission" date="2019-12" db="EMBL/GenBank/DDBJ databases">
        <title>Complete genome sequence of Algicella marina strain 9Alg 56(T) isolated from the red alga Tichocarpus crinitus.</title>
        <authorList>
            <person name="Kim S.-G."/>
            <person name="Nedashkovskaya O.I."/>
        </authorList>
    </citation>
    <scope>NUCLEOTIDE SEQUENCE [LARGE SCALE GENOMIC DNA]</scope>
    <source>
        <strain evidence="3 4">9Alg 56</strain>
    </source>
</reference>
<dbReference type="Gene3D" id="3.60.10.10">
    <property type="entry name" value="Endonuclease/exonuclease/phosphatase"/>
    <property type="match status" value="1"/>
</dbReference>
<dbReference type="Proteomes" id="UP000464495">
    <property type="component" value="Chromosome"/>
</dbReference>
<dbReference type="EMBL" id="CP046620">
    <property type="protein sequence ID" value="QHQ34751.1"/>
    <property type="molecule type" value="Genomic_DNA"/>
</dbReference>
<dbReference type="AlphaFoldDB" id="A0A6P1SZ54"/>
<keyword evidence="1" id="KW-0812">Transmembrane</keyword>
<feature type="domain" description="Endonuclease/exonuclease/phosphatase" evidence="2">
    <location>
        <begin position="104"/>
        <end position="295"/>
    </location>
</feature>
<dbReference type="SUPFAM" id="SSF56219">
    <property type="entry name" value="DNase I-like"/>
    <property type="match status" value="1"/>
</dbReference>
<gene>
    <name evidence="3" type="ORF">GO499_05860</name>
</gene>
<keyword evidence="4" id="KW-1185">Reference proteome</keyword>
<protein>
    <recommendedName>
        <fullName evidence="2">Endonuclease/exonuclease/phosphatase domain-containing protein</fullName>
    </recommendedName>
</protein>
<dbReference type="Pfam" id="PF03372">
    <property type="entry name" value="Exo_endo_phos"/>
    <property type="match status" value="1"/>
</dbReference>
<keyword evidence="1" id="KW-0472">Membrane</keyword>
<feature type="transmembrane region" description="Helical" evidence="1">
    <location>
        <begin position="43"/>
        <end position="64"/>
    </location>
</feature>
<keyword evidence="1" id="KW-1133">Transmembrane helix</keyword>
<evidence type="ECO:0000259" key="2">
    <source>
        <dbReference type="Pfam" id="PF03372"/>
    </source>
</evidence>
<feature type="transmembrane region" description="Helical" evidence="1">
    <location>
        <begin position="71"/>
        <end position="91"/>
    </location>
</feature>
<evidence type="ECO:0000313" key="3">
    <source>
        <dbReference type="EMBL" id="QHQ34751.1"/>
    </source>
</evidence>
<evidence type="ECO:0000313" key="4">
    <source>
        <dbReference type="Proteomes" id="UP000464495"/>
    </source>
</evidence>
<dbReference type="InterPro" id="IPR036691">
    <property type="entry name" value="Endo/exonu/phosph_ase_sf"/>
</dbReference>
<evidence type="ECO:0000256" key="1">
    <source>
        <dbReference type="SAM" id="Phobius"/>
    </source>
</evidence>
<name>A0A6P1SZ54_9RHOB</name>
<organism evidence="3 4">
    <name type="scientific">Algicella marina</name>
    <dbReference type="NCBI Taxonomy" id="2683284"/>
    <lineage>
        <taxon>Bacteria</taxon>
        <taxon>Pseudomonadati</taxon>
        <taxon>Pseudomonadota</taxon>
        <taxon>Alphaproteobacteria</taxon>
        <taxon>Rhodobacterales</taxon>
        <taxon>Paracoccaceae</taxon>
        <taxon>Algicella</taxon>
    </lineage>
</organism>
<dbReference type="KEGG" id="amaq:GO499_05860"/>
<accession>A0A6P1SZ54</accession>
<dbReference type="InterPro" id="IPR005135">
    <property type="entry name" value="Endo/exonuclease/phosphatase"/>
</dbReference>